<protein>
    <recommendedName>
        <fullName evidence="1">Calcineurin-like phosphoesterase domain-containing protein</fullName>
    </recommendedName>
</protein>
<comment type="caution">
    <text evidence="2">The sequence shown here is derived from an EMBL/GenBank/DDBJ whole genome shotgun (WGS) entry which is preliminary data.</text>
</comment>
<sequence>MLLARSHGLYMVVSSLTSCLSLFQQPSHSDSVSKQIAFRKYRRYVSRSCIRRPHISHSAFGGGDTLGLRAFVLSDLHTDCSENMTWVKSKPTKQGRKDVLLVAGDVAETYGSFVLTMSLLKERFEHVLFVPGNHDLWCRRDKEEHLDSLEKLDKLLDACSRLGVVTSPILQWS</sequence>
<dbReference type="Proteomes" id="UP000593562">
    <property type="component" value="Unassembled WGS sequence"/>
</dbReference>
<dbReference type="InterPro" id="IPR052963">
    <property type="entry name" value="Pantetheine_PDE"/>
</dbReference>
<keyword evidence="3" id="KW-1185">Reference proteome</keyword>
<dbReference type="InParanoid" id="A0A7J7C8F1"/>
<dbReference type="GO" id="GO:0016787">
    <property type="term" value="F:hydrolase activity"/>
    <property type="evidence" value="ECO:0007669"/>
    <property type="project" value="InterPro"/>
</dbReference>
<dbReference type="InterPro" id="IPR004843">
    <property type="entry name" value="Calcineurin-like_PHP"/>
</dbReference>
<accession>A0A7J7C8F1</accession>
<dbReference type="AlphaFoldDB" id="A0A7J7C8F1"/>
<dbReference type="Pfam" id="PF00149">
    <property type="entry name" value="Metallophos"/>
    <property type="match status" value="1"/>
</dbReference>
<dbReference type="EMBL" id="JAAARO010000020">
    <property type="protein sequence ID" value="KAF5730409.1"/>
    <property type="molecule type" value="Genomic_DNA"/>
</dbReference>
<dbReference type="PROSITE" id="PS51257">
    <property type="entry name" value="PROKAR_LIPOPROTEIN"/>
    <property type="match status" value="1"/>
</dbReference>
<organism evidence="2 3">
    <name type="scientific">Tripterygium wilfordii</name>
    <name type="common">Thunder God vine</name>
    <dbReference type="NCBI Taxonomy" id="458696"/>
    <lineage>
        <taxon>Eukaryota</taxon>
        <taxon>Viridiplantae</taxon>
        <taxon>Streptophyta</taxon>
        <taxon>Embryophyta</taxon>
        <taxon>Tracheophyta</taxon>
        <taxon>Spermatophyta</taxon>
        <taxon>Magnoliopsida</taxon>
        <taxon>eudicotyledons</taxon>
        <taxon>Gunneridae</taxon>
        <taxon>Pentapetalae</taxon>
        <taxon>rosids</taxon>
        <taxon>fabids</taxon>
        <taxon>Celastrales</taxon>
        <taxon>Celastraceae</taxon>
        <taxon>Tripterygium</taxon>
    </lineage>
</organism>
<feature type="domain" description="Calcineurin-like phosphoesterase" evidence="1">
    <location>
        <begin position="69"/>
        <end position="144"/>
    </location>
</feature>
<dbReference type="PANTHER" id="PTHR36492">
    <property type="match status" value="1"/>
</dbReference>
<evidence type="ECO:0000259" key="1">
    <source>
        <dbReference type="Pfam" id="PF00149"/>
    </source>
</evidence>
<evidence type="ECO:0000313" key="3">
    <source>
        <dbReference type="Proteomes" id="UP000593562"/>
    </source>
</evidence>
<reference evidence="2 3" key="1">
    <citation type="journal article" date="2020" name="Nat. Commun.">
        <title>Genome of Tripterygium wilfordii and identification of cytochrome P450 involved in triptolide biosynthesis.</title>
        <authorList>
            <person name="Tu L."/>
            <person name="Su P."/>
            <person name="Zhang Z."/>
            <person name="Gao L."/>
            <person name="Wang J."/>
            <person name="Hu T."/>
            <person name="Zhou J."/>
            <person name="Zhang Y."/>
            <person name="Zhao Y."/>
            <person name="Liu Y."/>
            <person name="Song Y."/>
            <person name="Tong Y."/>
            <person name="Lu Y."/>
            <person name="Yang J."/>
            <person name="Xu C."/>
            <person name="Jia M."/>
            <person name="Peters R.J."/>
            <person name="Huang L."/>
            <person name="Gao W."/>
        </authorList>
    </citation>
    <scope>NUCLEOTIDE SEQUENCE [LARGE SCALE GENOMIC DNA]</scope>
    <source>
        <strain evidence="3">cv. XIE 37</strain>
        <tissue evidence="2">Leaf</tissue>
    </source>
</reference>
<evidence type="ECO:0000313" key="2">
    <source>
        <dbReference type="EMBL" id="KAF5730409.1"/>
    </source>
</evidence>
<gene>
    <name evidence="2" type="ORF">HS088_TW20G00782</name>
</gene>
<dbReference type="OrthoDB" id="550558at2759"/>
<dbReference type="SUPFAM" id="SSF56300">
    <property type="entry name" value="Metallo-dependent phosphatases"/>
    <property type="match status" value="1"/>
</dbReference>
<name>A0A7J7C8F1_TRIWF</name>
<proteinExistence type="predicted"/>
<dbReference type="Gene3D" id="3.60.21.10">
    <property type="match status" value="1"/>
</dbReference>
<dbReference type="PANTHER" id="PTHR36492:SF2">
    <property type="entry name" value="[ACYL-CARRIER-PROTEIN] PHOSPHODIESTERASE PPTH"/>
    <property type="match status" value="1"/>
</dbReference>
<dbReference type="InterPro" id="IPR029052">
    <property type="entry name" value="Metallo-depent_PP-like"/>
</dbReference>